<feature type="binding site" evidence="2">
    <location>
        <begin position="7"/>
        <end position="20"/>
    </location>
    <ligand>
        <name>ATP</name>
        <dbReference type="ChEBI" id="CHEBI:30616"/>
    </ligand>
</feature>
<dbReference type="GO" id="GO:0005524">
    <property type="term" value="F:ATP binding"/>
    <property type="evidence" value="ECO:0007669"/>
    <property type="project" value="UniProtKB-KW"/>
</dbReference>
<name>A0A926DRA9_9FIRM</name>
<evidence type="ECO:0000256" key="1">
    <source>
        <dbReference type="ARBA" id="ARBA00022694"/>
    </source>
</evidence>
<evidence type="ECO:0000313" key="4">
    <source>
        <dbReference type="Proteomes" id="UP000657006"/>
    </source>
</evidence>
<proteinExistence type="inferred from homology"/>
<comment type="function">
    <text evidence="2">Catalyzes the formation of N(4)-acetylcytidine (ac(4)C) at the wobble position of elongator tRNA(Met), using acetate and ATP as substrates. First activates an acetate ion to form acetyladenylate (Ac-AMP) and then transfers the acetyl group to tRNA to form ac(4)C34.</text>
</comment>
<accession>A0A926DRA9</accession>
<feature type="binding site" evidence="2">
    <location>
        <position position="168"/>
    </location>
    <ligand>
        <name>ATP</name>
        <dbReference type="ChEBI" id="CHEBI:30616"/>
    </ligand>
</feature>
<dbReference type="GO" id="GO:0016879">
    <property type="term" value="F:ligase activity, forming carbon-nitrogen bonds"/>
    <property type="evidence" value="ECO:0007669"/>
    <property type="project" value="UniProtKB-UniRule"/>
</dbReference>
<dbReference type="Gene3D" id="3.40.50.620">
    <property type="entry name" value="HUPs"/>
    <property type="match status" value="1"/>
</dbReference>
<evidence type="ECO:0000256" key="2">
    <source>
        <dbReference type="HAMAP-Rule" id="MF_01539"/>
    </source>
</evidence>
<dbReference type="GO" id="GO:0000049">
    <property type="term" value="F:tRNA binding"/>
    <property type="evidence" value="ECO:0007669"/>
    <property type="project" value="UniProtKB-KW"/>
</dbReference>
<keyword evidence="1 2" id="KW-0819">tRNA processing</keyword>
<dbReference type="SUPFAM" id="SSF52374">
    <property type="entry name" value="Nucleotidylyl transferase"/>
    <property type="match status" value="1"/>
</dbReference>
<dbReference type="GO" id="GO:0005737">
    <property type="term" value="C:cytoplasm"/>
    <property type="evidence" value="ECO:0007669"/>
    <property type="project" value="UniProtKB-SubCell"/>
</dbReference>
<comment type="similarity">
    <text evidence="2">Belongs to the TmcAL family.</text>
</comment>
<dbReference type="GO" id="GO:0006400">
    <property type="term" value="P:tRNA modification"/>
    <property type="evidence" value="ECO:0007669"/>
    <property type="project" value="UniProtKB-UniRule"/>
</dbReference>
<dbReference type="RefSeq" id="WP_177715632.1">
    <property type="nucleotide sequence ID" value="NZ_JACRSQ010000012.1"/>
</dbReference>
<keyword evidence="2" id="KW-0694">RNA-binding</keyword>
<feature type="binding site" evidence="2">
    <location>
        <position position="102"/>
    </location>
    <ligand>
        <name>ATP</name>
        <dbReference type="ChEBI" id="CHEBI:30616"/>
    </ligand>
</feature>
<reference evidence="3" key="1">
    <citation type="submission" date="2020-08" db="EMBL/GenBank/DDBJ databases">
        <title>Genome public.</title>
        <authorList>
            <person name="Liu C."/>
            <person name="Sun Q."/>
        </authorList>
    </citation>
    <scope>NUCLEOTIDE SEQUENCE</scope>
    <source>
        <strain evidence="3">NSJ-32</strain>
    </source>
</reference>
<dbReference type="EC" id="6.3.4.-" evidence="2"/>
<dbReference type="PANTHER" id="PTHR37825">
    <property type="entry name" value="TRNA(MET) CYTIDINE ACETATE LIGASE"/>
    <property type="match status" value="1"/>
</dbReference>
<feature type="binding site" evidence="2">
    <location>
        <position position="193"/>
    </location>
    <ligand>
        <name>ATP</name>
        <dbReference type="ChEBI" id="CHEBI:30616"/>
    </ligand>
</feature>
<keyword evidence="4" id="KW-1185">Reference proteome</keyword>
<dbReference type="Proteomes" id="UP000657006">
    <property type="component" value="Unassembled WGS sequence"/>
</dbReference>
<dbReference type="HAMAP" id="MF_01539">
    <property type="entry name" value="TmcAL"/>
    <property type="match status" value="1"/>
</dbReference>
<dbReference type="AlphaFoldDB" id="A0A926DRA9"/>
<dbReference type="InterPro" id="IPR008513">
    <property type="entry name" value="tRNA(Met)_cyd_acetate_ligase"/>
</dbReference>
<keyword evidence="2" id="KW-0547">Nucleotide-binding</keyword>
<dbReference type="PANTHER" id="PTHR37825:SF1">
    <property type="entry name" value="TRNA(MET) CYTIDINE ACETATE LIGASE"/>
    <property type="match status" value="1"/>
</dbReference>
<sequence>MAAAGIICEYNPFHKGHLYHIEQTRLLTGADDIICVMSGNYVQRGEPAILDKWLRTSMALEAGASLVLELPTYYACASAEFFAFGAVSLLQHTGITDFLCFGCEEDRSHIFQAAAAVLYEEPAPYRSALKTYLSQGFGFAAARARALHHCLSQQYPNVNWQSLIEHPNNILAMEYYKALLRLHSPIQPVPVQRMSGGYSDPDLNHSMPSASAIRLGLARNEDILSCLPPMTAITLQDAISQGLGPVFFSDWSADFYYALSQHTPKTLHSIADMAEGLENRLFRQAKTIWNLDELVAAISCKRYPYARIRRILLNILLNISQERRQQLSFAEGPAYLRILGFRKEREGLLHRLSQSASLPVITNLARQFSSLDEPARSMLEDEIRFTDLYMGHMPNKAKVRRGLDLTQPLLIWRS</sequence>
<organism evidence="3 4">
    <name type="scientific">Bianquea renquensis</name>
    <dbReference type="NCBI Taxonomy" id="2763661"/>
    <lineage>
        <taxon>Bacteria</taxon>
        <taxon>Bacillati</taxon>
        <taxon>Bacillota</taxon>
        <taxon>Clostridia</taxon>
        <taxon>Eubacteriales</taxon>
        <taxon>Bianqueaceae</taxon>
        <taxon>Bianquea</taxon>
    </lineage>
</organism>
<comment type="caution">
    <text evidence="2">Lacks conserved residue(s) required for the propagation of feature annotation.</text>
</comment>
<evidence type="ECO:0000313" key="3">
    <source>
        <dbReference type="EMBL" id="MBC8543773.1"/>
    </source>
</evidence>
<comment type="caution">
    <text evidence="3">The sequence shown here is derived from an EMBL/GenBank/DDBJ whole genome shotgun (WGS) entry which is preliminary data.</text>
</comment>
<keyword evidence="2" id="KW-0436">Ligase</keyword>
<protein>
    <recommendedName>
        <fullName evidence="2">tRNA(Met) cytidine acetate ligase</fullName>
        <ecNumber evidence="2">6.3.4.-</ecNumber>
    </recommendedName>
</protein>
<dbReference type="InterPro" id="IPR014729">
    <property type="entry name" value="Rossmann-like_a/b/a_fold"/>
</dbReference>
<keyword evidence="2" id="KW-0820">tRNA-binding</keyword>
<dbReference type="EMBL" id="JACRSQ010000012">
    <property type="protein sequence ID" value="MBC8543773.1"/>
    <property type="molecule type" value="Genomic_DNA"/>
</dbReference>
<keyword evidence="2" id="KW-0963">Cytoplasm</keyword>
<comment type="subcellular location">
    <subcellularLocation>
        <location evidence="2">Cytoplasm</location>
    </subcellularLocation>
</comment>
<gene>
    <name evidence="2" type="primary">tmcAL</name>
    <name evidence="3" type="ORF">H8730_09460</name>
</gene>
<comment type="catalytic activity">
    <reaction evidence="2">
        <text>cytidine(34) in elongator tRNA(Met) + acetate + ATP = N(4)-acetylcytidine(34) in elongator tRNA(Met) + AMP + diphosphate</text>
        <dbReference type="Rhea" id="RHEA:58144"/>
        <dbReference type="Rhea" id="RHEA-COMP:10693"/>
        <dbReference type="Rhea" id="RHEA-COMP:10694"/>
        <dbReference type="ChEBI" id="CHEBI:30089"/>
        <dbReference type="ChEBI" id="CHEBI:30616"/>
        <dbReference type="ChEBI" id="CHEBI:33019"/>
        <dbReference type="ChEBI" id="CHEBI:74900"/>
        <dbReference type="ChEBI" id="CHEBI:82748"/>
        <dbReference type="ChEBI" id="CHEBI:456215"/>
    </reaction>
</comment>
<keyword evidence="2" id="KW-0067">ATP-binding</keyword>
<dbReference type="NCBIfam" id="NF010191">
    <property type="entry name" value="PRK13670.1"/>
    <property type="match status" value="1"/>
</dbReference>
<dbReference type="Pfam" id="PF05636">
    <property type="entry name" value="HIGH_NTase1"/>
    <property type="match status" value="1"/>
</dbReference>